<dbReference type="InterPro" id="IPR036028">
    <property type="entry name" value="SH3-like_dom_sf"/>
</dbReference>
<feature type="region of interest" description="Disordered" evidence="1">
    <location>
        <begin position="1"/>
        <end position="49"/>
    </location>
</feature>
<accession>A0A139A351</accession>
<sequence>MSAAAPIPNSPAHPTAASTVLATVPPPLPSIPEGSQTAPPALLGGFATPPLESQFTPTDPIHVAVSKGQLFKVRKAYRDGWMWGRNVNTDGVGKVPMCVDEIAFASFHIRRSLNLSELTIGTSCTS</sequence>
<dbReference type="SUPFAM" id="SSF50044">
    <property type="entry name" value="SH3-domain"/>
    <property type="match status" value="1"/>
</dbReference>
<evidence type="ECO:0000313" key="3">
    <source>
        <dbReference type="Proteomes" id="UP000070544"/>
    </source>
</evidence>
<keyword evidence="3" id="KW-1185">Reference proteome</keyword>
<evidence type="ECO:0000256" key="1">
    <source>
        <dbReference type="SAM" id="MobiDB-lite"/>
    </source>
</evidence>
<reference evidence="2 3" key="1">
    <citation type="journal article" date="2015" name="Genome Biol. Evol.">
        <title>Phylogenomic analyses indicate that early fungi evolved digesting cell walls of algal ancestors of land plants.</title>
        <authorList>
            <person name="Chang Y."/>
            <person name="Wang S."/>
            <person name="Sekimoto S."/>
            <person name="Aerts A.L."/>
            <person name="Choi C."/>
            <person name="Clum A."/>
            <person name="LaButti K.M."/>
            <person name="Lindquist E.A."/>
            <person name="Yee Ngan C."/>
            <person name="Ohm R.A."/>
            <person name="Salamov A.A."/>
            <person name="Grigoriev I.V."/>
            <person name="Spatafora J.W."/>
            <person name="Berbee M.L."/>
        </authorList>
    </citation>
    <scope>NUCLEOTIDE SEQUENCE [LARGE SCALE GENOMIC DNA]</scope>
    <source>
        <strain evidence="2 3">JEL478</strain>
    </source>
</reference>
<protein>
    <recommendedName>
        <fullName evidence="4">SH3 domain-containing protein</fullName>
    </recommendedName>
</protein>
<dbReference type="AlphaFoldDB" id="A0A139A351"/>
<name>A0A139A351_GONPJ</name>
<gene>
    <name evidence="2" type="ORF">M427DRAFT_73413</name>
</gene>
<organism evidence="2 3">
    <name type="scientific">Gonapodya prolifera (strain JEL478)</name>
    <name type="common">Monoblepharis prolifera</name>
    <dbReference type="NCBI Taxonomy" id="1344416"/>
    <lineage>
        <taxon>Eukaryota</taxon>
        <taxon>Fungi</taxon>
        <taxon>Fungi incertae sedis</taxon>
        <taxon>Chytridiomycota</taxon>
        <taxon>Chytridiomycota incertae sedis</taxon>
        <taxon>Monoblepharidomycetes</taxon>
        <taxon>Monoblepharidales</taxon>
        <taxon>Gonapodyaceae</taxon>
        <taxon>Gonapodya</taxon>
    </lineage>
</organism>
<proteinExistence type="predicted"/>
<evidence type="ECO:0008006" key="4">
    <source>
        <dbReference type="Google" id="ProtNLM"/>
    </source>
</evidence>
<evidence type="ECO:0000313" key="2">
    <source>
        <dbReference type="EMBL" id="KXS10955.1"/>
    </source>
</evidence>
<dbReference type="OrthoDB" id="2098750at2759"/>
<dbReference type="Proteomes" id="UP000070544">
    <property type="component" value="Unassembled WGS sequence"/>
</dbReference>
<dbReference type="EMBL" id="KQ965811">
    <property type="protein sequence ID" value="KXS10955.1"/>
    <property type="molecule type" value="Genomic_DNA"/>
</dbReference>
<dbReference type="Gene3D" id="2.30.30.40">
    <property type="entry name" value="SH3 Domains"/>
    <property type="match status" value="1"/>
</dbReference>